<evidence type="ECO:0000313" key="1">
    <source>
        <dbReference type="EMBL" id="QIG56935.1"/>
    </source>
</evidence>
<dbReference type="EMBL" id="MN536026">
    <property type="protein sequence ID" value="QIG56935.1"/>
    <property type="molecule type" value="Genomic_DNA"/>
</dbReference>
<gene>
    <name evidence="1" type="ORF">vBPaeSS2019XI_057</name>
</gene>
<reference evidence="1 2" key="1">
    <citation type="submission" date="2019-10" db="EMBL/GenBank/DDBJ databases">
        <title>Genome of the temperate Pseudomonas aerugionosa phage vB_Pae-SS2019XI.</title>
        <authorList>
            <person name="Hammerl J.A."/>
            <person name="Jaeckel C."/>
            <person name="Schnehle S."/>
            <person name="Schmoger S."/>
        </authorList>
    </citation>
    <scope>NUCLEOTIDE SEQUENCE [LARGE SCALE GENOMIC DNA]</scope>
</reference>
<dbReference type="Proteomes" id="UP000502584">
    <property type="component" value="Segment"/>
</dbReference>
<organism evidence="1 2">
    <name type="scientific">Pseudomonas phage vB_Pae-SS2019XI</name>
    <dbReference type="NCBI Taxonomy" id="2660688"/>
    <lineage>
        <taxon>Viruses</taxon>
        <taxon>Duplodnaviria</taxon>
        <taxon>Heunggongvirae</taxon>
        <taxon>Uroviricota</taxon>
        <taxon>Caudoviricetes</taxon>
        <taxon>Casjensviridae</taxon>
        <taxon>Maxdohrnvirus</taxon>
        <taxon>Maxdohrnvirus SS2019XI</taxon>
    </lineage>
</organism>
<name>A0A6G6XGG5_9CAUD</name>
<sequence>MAIFTVRFDTDNEAFDGAGRDYEIARILRAIADKVEGFGCSGFFETIRDINGNDVGRFALKNADGTNGE</sequence>
<protein>
    <submittedName>
        <fullName evidence="1">Uncharacterized protein</fullName>
    </submittedName>
</protein>
<evidence type="ECO:0000313" key="2">
    <source>
        <dbReference type="Proteomes" id="UP000502584"/>
    </source>
</evidence>
<accession>A0A6G6XGG5</accession>
<proteinExistence type="predicted"/>
<keyword evidence="2" id="KW-1185">Reference proteome</keyword>